<gene>
    <name evidence="12" type="primary">fabG</name>
    <name evidence="12" type="ORF">FYJ60_08725</name>
</gene>
<dbReference type="PANTHER" id="PTHR42879">
    <property type="entry name" value="3-OXOACYL-(ACYL-CARRIER-PROTEIN) REDUCTASE"/>
    <property type="match status" value="1"/>
</dbReference>
<dbReference type="InterPro" id="IPR050259">
    <property type="entry name" value="SDR"/>
</dbReference>
<name>A0A7X2P914_9FIRM</name>
<accession>A0A7X2P914</accession>
<feature type="binding site" evidence="9">
    <location>
        <position position="191"/>
    </location>
    <ligand>
        <name>NADP(+)</name>
        <dbReference type="ChEBI" id="CHEBI:58349"/>
    </ligand>
</feature>
<dbReference type="GO" id="GO:0006633">
    <property type="term" value="P:fatty acid biosynthetic process"/>
    <property type="evidence" value="ECO:0007669"/>
    <property type="project" value="UniProtKB-UniPathway"/>
</dbReference>
<dbReference type="NCBIfam" id="TIGR01830">
    <property type="entry name" value="3oxo_ACP_reduc"/>
    <property type="match status" value="1"/>
</dbReference>
<keyword evidence="10" id="KW-0275">Fatty acid biosynthesis</keyword>
<keyword evidence="5 10" id="KW-0560">Oxidoreductase</keyword>
<feature type="active site" description="Proton acceptor" evidence="8">
    <location>
        <position position="158"/>
    </location>
</feature>
<keyword evidence="10" id="KW-0276">Fatty acid metabolism</keyword>
<comment type="catalytic activity">
    <reaction evidence="7 10">
        <text>a (3R)-hydroxyacyl-[ACP] + NADP(+) = a 3-oxoacyl-[ACP] + NADPH + H(+)</text>
        <dbReference type="Rhea" id="RHEA:17397"/>
        <dbReference type="Rhea" id="RHEA-COMP:9916"/>
        <dbReference type="Rhea" id="RHEA-COMP:9945"/>
        <dbReference type="ChEBI" id="CHEBI:15378"/>
        <dbReference type="ChEBI" id="CHEBI:57783"/>
        <dbReference type="ChEBI" id="CHEBI:58349"/>
        <dbReference type="ChEBI" id="CHEBI:78776"/>
        <dbReference type="ChEBI" id="CHEBI:78827"/>
        <dbReference type="EC" id="1.1.1.100"/>
    </reaction>
</comment>
<dbReference type="GO" id="GO:0051287">
    <property type="term" value="F:NAD binding"/>
    <property type="evidence" value="ECO:0007669"/>
    <property type="project" value="UniProtKB-UniRule"/>
</dbReference>
<dbReference type="EC" id="1.1.1.100" evidence="3 10"/>
<comment type="similarity">
    <text evidence="2 10">Belongs to the short-chain dehydrogenases/reductases (SDR) family.</text>
</comment>
<dbReference type="InterPro" id="IPR020904">
    <property type="entry name" value="Sc_DH/Rdtase_CS"/>
</dbReference>
<dbReference type="CDD" id="cd05333">
    <property type="entry name" value="BKR_SDR_c"/>
    <property type="match status" value="1"/>
</dbReference>
<sequence>MKERNLSGQSALVTGGSGGIGRAVCVELALRGANVAIVYSHSADKAAETEKICRSCGVQTLCIQADVADRPSCEEMFRLVLHAFGRVDILVNNAGITRDNLILRMKPEEFQEVLDVNLTGTFQCMKLASRFMLKQRYGRIVSLSSVVGIYGNAGQVNYAASKAGIIGMTKSLAKELAGRNITVNAVAPGMISTEMTQGLPEEIQRQMISRIPMGRPGKAEEVASAVAFLSSPEASYITGQVLGIDGGLQG</sequence>
<evidence type="ECO:0000256" key="8">
    <source>
        <dbReference type="PIRSR" id="PIRSR611284-1"/>
    </source>
</evidence>
<evidence type="ECO:0000256" key="1">
    <source>
        <dbReference type="ARBA" id="ARBA00005194"/>
    </source>
</evidence>
<dbReference type="NCBIfam" id="NF005559">
    <property type="entry name" value="PRK07231.1"/>
    <property type="match status" value="1"/>
</dbReference>
<dbReference type="SUPFAM" id="SSF51735">
    <property type="entry name" value="NAD(P)-binding Rossmann-fold domains"/>
    <property type="match status" value="1"/>
</dbReference>
<dbReference type="PROSITE" id="PS00061">
    <property type="entry name" value="ADH_SHORT"/>
    <property type="match status" value="1"/>
</dbReference>
<dbReference type="InterPro" id="IPR011284">
    <property type="entry name" value="3oxo_ACP_reduc"/>
</dbReference>
<keyword evidence="10" id="KW-0443">Lipid metabolism</keyword>
<feature type="binding site" evidence="9">
    <location>
        <position position="93"/>
    </location>
    <ligand>
        <name>NADP(+)</name>
        <dbReference type="ChEBI" id="CHEBI:58349"/>
    </ligand>
</feature>
<dbReference type="SMART" id="SM00822">
    <property type="entry name" value="PKS_KR"/>
    <property type="match status" value="1"/>
</dbReference>
<dbReference type="InterPro" id="IPR002347">
    <property type="entry name" value="SDR_fam"/>
</dbReference>
<reference evidence="12 13" key="1">
    <citation type="submission" date="2019-08" db="EMBL/GenBank/DDBJ databases">
        <title>In-depth cultivation of the pig gut microbiome towards novel bacterial diversity and tailored functional studies.</title>
        <authorList>
            <person name="Wylensek D."/>
            <person name="Hitch T.C.A."/>
            <person name="Clavel T."/>
        </authorList>
    </citation>
    <scope>NUCLEOTIDE SEQUENCE [LARGE SCALE GENOMIC DNA]</scope>
    <source>
        <strain evidence="12 13">Oil+RF-744-WCA-WT-13</strain>
    </source>
</reference>
<evidence type="ECO:0000256" key="7">
    <source>
        <dbReference type="ARBA" id="ARBA00048508"/>
    </source>
</evidence>
<dbReference type="UniPathway" id="UPA00094"/>
<dbReference type="NCBIfam" id="NF009466">
    <property type="entry name" value="PRK12826.1-2"/>
    <property type="match status" value="1"/>
</dbReference>
<keyword evidence="6" id="KW-0753">Steroid metabolism</keyword>
<comment type="subunit">
    <text evidence="10">Homotetramer.</text>
</comment>
<proteinExistence type="inferred from homology"/>
<organism evidence="12 13">
    <name type="scientific">Bilifractor porci</name>
    <dbReference type="NCBI Taxonomy" id="2606636"/>
    <lineage>
        <taxon>Bacteria</taxon>
        <taxon>Bacillati</taxon>
        <taxon>Bacillota</taxon>
        <taxon>Clostridia</taxon>
        <taxon>Lachnospirales</taxon>
        <taxon>Lachnospiraceae</taxon>
        <taxon>Bilifractor</taxon>
    </lineage>
</organism>
<keyword evidence="4 9" id="KW-0521">NADP</keyword>
<evidence type="ECO:0000256" key="10">
    <source>
        <dbReference type="RuleBase" id="RU366074"/>
    </source>
</evidence>
<evidence type="ECO:0000259" key="11">
    <source>
        <dbReference type="SMART" id="SM00822"/>
    </source>
</evidence>
<dbReference type="PRINTS" id="PR00081">
    <property type="entry name" value="GDHRDH"/>
</dbReference>
<evidence type="ECO:0000256" key="9">
    <source>
        <dbReference type="PIRSR" id="PIRSR611284-2"/>
    </source>
</evidence>
<comment type="caution">
    <text evidence="12">The sequence shown here is derived from an EMBL/GenBank/DDBJ whole genome shotgun (WGS) entry which is preliminary data.</text>
</comment>
<comment type="function">
    <text evidence="10">Catalyzes the NADPH-dependent reduction of beta-ketoacyl-ACP substrates to beta-hydroxyacyl-ACP products, the first reductive step in the elongation cycle of fatty acid biosynthesis.</text>
</comment>
<dbReference type="Gene3D" id="3.40.50.720">
    <property type="entry name" value="NAD(P)-binding Rossmann-like Domain"/>
    <property type="match status" value="1"/>
</dbReference>
<evidence type="ECO:0000313" key="12">
    <source>
        <dbReference type="EMBL" id="MST82396.1"/>
    </source>
</evidence>
<feature type="domain" description="Ketoreductase" evidence="11">
    <location>
        <begin position="9"/>
        <end position="189"/>
    </location>
</feature>
<evidence type="ECO:0000256" key="2">
    <source>
        <dbReference type="ARBA" id="ARBA00006484"/>
    </source>
</evidence>
<evidence type="ECO:0000313" key="13">
    <source>
        <dbReference type="Proteomes" id="UP000466864"/>
    </source>
</evidence>
<evidence type="ECO:0000256" key="3">
    <source>
        <dbReference type="ARBA" id="ARBA00012948"/>
    </source>
</evidence>
<keyword evidence="13" id="KW-1185">Reference proteome</keyword>
<evidence type="ECO:0000256" key="5">
    <source>
        <dbReference type="ARBA" id="ARBA00023002"/>
    </source>
</evidence>
<dbReference type="FunFam" id="3.40.50.720:FF:000115">
    <property type="entry name" value="3-oxoacyl-[acyl-carrier-protein] reductase FabG"/>
    <property type="match status" value="1"/>
</dbReference>
<dbReference type="Proteomes" id="UP000466864">
    <property type="component" value="Unassembled WGS sequence"/>
</dbReference>
<comment type="pathway">
    <text evidence="1 10">Lipid metabolism; fatty acid biosynthesis.</text>
</comment>
<dbReference type="AlphaFoldDB" id="A0A7X2P914"/>
<dbReference type="GO" id="GO:0008202">
    <property type="term" value="P:steroid metabolic process"/>
    <property type="evidence" value="ECO:0007669"/>
    <property type="project" value="UniProtKB-KW"/>
</dbReference>
<evidence type="ECO:0000256" key="4">
    <source>
        <dbReference type="ARBA" id="ARBA00022857"/>
    </source>
</evidence>
<dbReference type="Pfam" id="PF13561">
    <property type="entry name" value="adh_short_C2"/>
    <property type="match status" value="1"/>
</dbReference>
<dbReference type="PANTHER" id="PTHR42879:SF2">
    <property type="entry name" value="3-OXOACYL-[ACYL-CARRIER-PROTEIN] REDUCTASE FABG"/>
    <property type="match status" value="1"/>
</dbReference>
<dbReference type="RefSeq" id="WP_154458314.1">
    <property type="nucleotide sequence ID" value="NZ_VUMV01000006.1"/>
</dbReference>
<protein>
    <recommendedName>
        <fullName evidence="3 10">3-oxoacyl-[acyl-carrier-protein] reductase</fullName>
        <ecNumber evidence="3 10">1.1.1.100</ecNumber>
    </recommendedName>
</protein>
<feature type="binding site" evidence="9">
    <location>
        <begin position="158"/>
        <end position="162"/>
    </location>
    <ligand>
        <name>NADP(+)</name>
        <dbReference type="ChEBI" id="CHEBI:58349"/>
    </ligand>
</feature>
<dbReference type="EMBL" id="VUMV01000006">
    <property type="protein sequence ID" value="MST82396.1"/>
    <property type="molecule type" value="Genomic_DNA"/>
</dbReference>
<dbReference type="InterPro" id="IPR036291">
    <property type="entry name" value="NAD(P)-bd_dom_sf"/>
</dbReference>
<dbReference type="PRINTS" id="PR00080">
    <property type="entry name" value="SDRFAMILY"/>
</dbReference>
<evidence type="ECO:0000256" key="6">
    <source>
        <dbReference type="ARBA" id="ARBA00023221"/>
    </source>
</evidence>
<dbReference type="InterPro" id="IPR057326">
    <property type="entry name" value="KR_dom"/>
</dbReference>
<keyword evidence="10" id="KW-0444">Lipid biosynthesis</keyword>
<dbReference type="GO" id="GO:0004316">
    <property type="term" value="F:3-oxoacyl-[acyl-carrier-protein] reductase (NADPH) activity"/>
    <property type="evidence" value="ECO:0007669"/>
    <property type="project" value="UniProtKB-UniRule"/>
</dbReference>